<evidence type="ECO:0000256" key="5">
    <source>
        <dbReference type="ARBA" id="ARBA00022840"/>
    </source>
</evidence>
<evidence type="ECO:0000256" key="2">
    <source>
        <dbReference type="ARBA" id="ARBA00022679"/>
    </source>
</evidence>
<feature type="non-terminal residue" evidence="7">
    <location>
        <position position="209"/>
    </location>
</feature>
<keyword evidence="1" id="KW-0723">Serine/threonine-protein kinase</keyword>
<accession>A0A0B6Z270</accession>
<dbReference type="AlphaFoldDB" id="A0A0B6Z270"/>
<dbReference type="PROSITE" id="PS50011">
    <property type="entry name" value="PROTEIN_KINASE_DOM"/>
    <property type="match status" value="1"/>
</dbReference>
<organism evidence="7">
    <name type="scientific">Arion vulgaris</name>
    <dbReference type="NCBI Taxonomy" id="1028688"/>
    <lineage>
        <taxon>Eukaryota</taxon>
        <taxon>Metazoa</taxon>
        <taxon>Spiralia</taxon>
        <taxon>Lophotrochozoa</taxon>
        <taxon>Mollusca</taxon>
        <taxon>Gastropoda</taxon>
        <taxon>Heterobranchia</taxon>
        <taxon>Euthyneura</taxon>
        <taxon>Panpulmonata</taxon>
        <taxon>Eupulmonata</taxon>
        <taxon>Stylommatophora</taxon>
        <taxon>Helicina</taxon>
        <taxon>Arionoidea</taxon>
        <taxon>Arionidae</taxon>
        <taxon>Arion</taxon>
    </lineage>
</organism>
<feature type="non-terminal residue" evidence="7">
    <location>
        <position position="1"/>
    </location>
</feature>
<proteinExistence type="predicted"/>
<reference evidence="7" key="1">
    <citation type="submission" date="2014-12" db="EMBL/GenBank/DDBJ databases">
        <title>Insight into the proteome of Arion vulgaris.</title>
        <authorList>
            <person name="Aradska J."/>
            <person name="Bulat T."/>
            <person name="Smidak R."/>
            <person name="Sarate P."/>
            <person name="Gangsoo J."/>
            <person name="Sialana F."/>
            <person name="Bilban M."/>
            <person name="Lubec G."/>
        </authorList>
    </citation>
    <scope>NUCLEOTIDE SEQUENCE</scope>
    <source>
        <tissue evidence="7">Skin</tissue>
    </source>
</reference>
<dbReference type="SUPFAM" id="SSF56112">
    <property type="entry name" value="Protein kinase-like (PK-like)"/>
    <property type="match status" value="1"/>
</dbReference>
<name>A0A0B6Z270_9EUPU</name>
<dbReference type="Pfam" id="PF00069">
    <property type="entry name" value="Pkinase"/>
    <property type="match status" value="1"/>
</dbReference>
<keyword evidence="4" id="KW-0418">Kinase</keyword>
<evidence type="ECO:0000313" key="7">
    <source>
        <dbReference type="EMBL" id="CEK61795.1"/>
    </source>
</evidence>
<dbReference type="PANTHER" id="PTHR24345:SF91">
    <property type="entry name" value="SERINE_THREONINE-PROTEIN KINASE PLK4"/>
    <property type="match status" value="1"/>
</dbReference>
<dbReference type="Gene3D" id="1.10.510.10">
    <property type="entry name" value="Transferase(Phosphotransferase) domain 1"/>
    <property type="match status" value="1"/>
</dbReference>
<gene>
    <name evidence="7" type="primary">ORF43300</name>
</gene>
<evidence type="ECO:0000259" key="6">
    <source>
        <dbReference type="PROSITE" id="PS50011"/>
    </source>
</evidence>
<evidence type="ECO:0000256" key="3">
    <source>
        <dbReference type="ARBA" id="ARBA00022741"/>
    </source>
</evidence>
<protein>
    <recommendedName>
        <fullName evidence="6">Protein kinase domain-containing protein</fullName>
    </recommendedName>
</protein>
<evidence type="ECO:0000256" key="1">
    <source>
        <dbReference type="ARBA" id="ARBA00022527"/>
    </source>
</evidence>
<feature type="domain" description="Protein kinase" evidence="6">
    <location>
        <begin position="1"/>
        <end position="209"/>
    </location>
</feature>
<keyword evidence="3" id="KW-0547">Nucleotide-binding</keyword>
<sequence>AVGVKMAMKRIVVRGKVQDDKYVMAEIEALMMFDHPHIVTLEEFFTRKNLACIILEIAPGGNLEMMISAHDSEVSEAFIKIAFHQLLSAVNYCHGLGFAHRDINPSNILVFNDNLVKLADFGLCCRCVEENTRKPIMCMDYLGQETYLAPEVKLLKPFHSKPADVWSVGCILFFMVNRVNPPNKETELFQLLEMAQNEQQTLNEVNNFK</sequence>
<dbReference type="GO" id="GO:0005524">
    <property type="term" value="F:ATP binding"/>
    <property type="evidence" value="ECO:0007669"/>
    <property type="project" value="UniProtKB-KW"/>
</dbReference>
<keyword evidence="2" id="KW-0808">Transferase</keyword>
<keyword evidence="5" id="KW-0067">ATP-binding</keyword>
<dbReference type="GO" id="GO:0005634">
    <property type="term" value="C:nucleus"/>
    <property type="evidence" value="ECO:0007669"/>
    <property type="project" value="TreeGrafter"/>
</dbReference>
<dbReference type="EMBL" id="HACG01014930">
    <property type="protein sequence ID" value="CEK61795.1"/>
    <property type="molecule type" value="Transcribed_RNA"/>
</dbReference>
<dbReference type="InterPro" id="IPR011009">
    <property type="entry name" value="Kinase-like_dom_sf"/>
</dbReference>
<dbReference type="InterPro" id="IPR000719">
    <property type="entry name" value="Prot_kinase_dom"/>
</dbReference>
<dbReference type="GO" id="GO:0004674">
    <property type="term" value="F:protein serine/threonine kinase activity"/>
    <property type="evidence" value="ECO:0007669"/>
    <property type="project" value="UniProtKB-KW"/>
</dbReference>
<evidence type="ECO:0000256" key="4">
    <source>
        <dbReference type="ARBA" id="ARBA00022777"/>
    </source>
</evidence>
<dbReference type="PANTHER" id="PTHR24345">
    <property type="entry name" value="SERINE/THREONINE-PROTEIN KINASE PLK"/>
    <property type="match status" value="1"/>
</dbReference>
<dbReference type="CDD" id="cd00180">
    <property type="entry name" value="PKc"/>
    <property type="match status" value="1"/>
</dbReference>